<feature type="compositionally biased region" description="Polar residues" evidence="1">
    <location>
        <begin position="117"/>
        <end position="129"/>
    </location>
</feature>
<sequence length="129" mass="14466">MNWKVTAVITAAGILSLWLYGQYNYRSGWVEGRENLVSQQQKKAQAELTKKTQRQQQNDTKAASAESEGKENSEAITHEVIKYVTRPGRTVCEFPPERVSIKRRAAENANSIPGYDTNATAVQAYSTEQ</sequence>
<gene>
    <name evidence="2" type="ORF">fmbp1_00042</name>
</gene>
<evidence type="ECO:0000313" key="2">
    <source>
        <dbReference type="EMBL" id="QWT71888.1"/>
    </source>
</evidence>
<keyword evidence="3" id="KW-1185">Reference proteome</keyword>
<protein>
    <recommendedName>
        <fullName evidence="4">Spanin</fullName>
    </recommendedName>
</protein>
<proteinExistence type="predicted"/>
<dbReference type="Proteomes" id="UP000693645">
    <property type="component" value="Segment"/>
</dbReference>
<reference evidence="2 3" key="1">
    <citation type="submission" date="2021-05" db="EMBL/GenBank/DDBJ databases">
        <authorList>
            <person name="Lu Z."/>
        </authorList>
    </citation>
    <scope>NUCLEOTIDE SEQUENCE [LARGE SCALE GENOMIC DNA]</scope>
</reference>
<organism evidence="2 3">
    <name type="scientific">Salmonella phage fmb-p1</name>
    <dbReference type="NCBI Taxonomy" id="2849081"/>
    <lineage>
        <taxon>Viruses</taxon>
        <taxon>Duplodnaviria</taxon>
        <taxon>Heunggongvirae</taxon>
        <taxon>Uroviricota</taxon>
        <taxon>Caudoviricetes</taxon>
        <taxon>Sarkviridae</taxon>
        <taxon>Guernseyvirinae</taxon>
        <taxon>Jerseyvirus</taxon>
        <taxon>Jerseyvirus fmbp1</taxon>
    </lineage>
</organism>
<name>A0A8F2FA40_9CAUD</name>
<dbReference type="EMBL" id="MZ274225">
    <property type="protein sequence ID" value="QWT71888.1"/>
    <property type="molecule type" value="Genomic_DNA"/>
</dbReference>
<feature type="region of interest" description="Disordered" evidence="1">
    <location>
        <begin position="109"/>
        <end position="129"/>
    </location>
</feature>
<evidence type="ECO:0000313" key="3">
    <source>
        <dbReference type="Proteomes" id="UP000693645"/>
    </source>
</evidence>
<evidence type="ECO:0000256" key="1">
    <source>
        <dbReference type="SAM" id="MobiDB-lite"/>
    </source>
</evidence>
<accession>A0A8F2FA40</accession>
<evidence type="ECO:0008006" key="4">
    <source>
        <dbReference type="Google" id="ProtNLM"/>
    </source>
</evidence>
<feature type="region of interest" description="Disordered" evidence="1">
    <location>
        <begin position="40"/>
        <end position="75"/>
    </location>
</feature>